<dbReference type="EMBL" id="JAUSUG010000033">
    <property type="protein sequence ID" value="MDQ0257731.1"/>
    <property type="molecule type" value="Genomic_DNA"/>
</dbReference>
<proteinExistence type="predicted"/>
<keyword evidence="1" id="KW-1133">Transmembrane helix</keyword>
<evidence type="ECO:0000313" key="2">
    <source>
        <dbReference type="EMBL" id="MDQ0257731.1"/>
    </source>
</evidence>
<accession>A0ABU0A2L4</accession>
<organism evidence="2 3">
    <name type="scientific">Evansella vedderi</name>
    <dbReference type="NCBI Taxonomy" id="38282"/>
    <lineage>
        <taxon>Bacteria</taxon>
        <taxon>Bacillati</taxon>
        <taxon>Bacillota</taxon>
        <taxon>Bacilli</taxon>
        <taxon>Bacillales</taxon>
        <taxon>Bacillaceae</taxon>
        <taxon>Evansella</taxon>
    </lineage>
</organism>
<evidence type="ECO:0000313" key="3">
    <source>
        <dbReference type="Proteomes" id="UP001230005"/>
    </source>
</evidence>
<feature type="transmembrane region" description="Helical" evidence="1">
    <location>
        <begin position="12"/>
        <end position="30"/>
    </location>
</feature>
<gene>
    <name evidence="2" type="ORF">J2S74_005193</name>
</gene>
<name>A0ABU0A2L4_9BACI</name>
<dbReference type="RefSeq" id="WP_307331921.1">
    <property type="nucleotide sequence ID" value="NZ_JAUSUG010000033.1"/>
</dbReference>
<keyword evidence="3" id="KW-1185">Reference proteome</keyword>
<keyword evidence="1" id="KW-0812">Transmembrane</keyword>
<feature type="transmembrane region" description="Helical" evidence="1">
    <location>
        <begin position="60"/>
        <end position="80"/>
    </location>
</feature>
<keyword evidence="1" id="KW-0472">Membrane</keyword>
<sequence length="88" mass="10108">MTKNKNQHWKILSVICFLIGGVVWVPNIILGYGYSYWLLTFIVNPLGILFGYYGRSKFTILLNIVMTCSFFLFMFLGYLISTVFGGHP</sequence>
<protein>
    <submittedName>
        <fullName evidence="2">Membrane protein</fullName>
    </submittedName>
</protein>
<comment type="caution">
    <text evidence="2">The sequence shown here is derived from an EMBL/GenBank/DDBJ whole genome shotgun (WGS) entry which is preliminary data.</text>
</comment>
<feature type="transmembrane region" description="Helical" evidence="1">
    <location>
        <begin position="36"/>
        <end position="53"/>
    </location>
</feature>
<dbReference type="Proteomes" id="UP001230005">
    <property type="component" value="Unassembled WGS sequence"/>
</dbReference>
<evidence type="ECO:0000256" key="1">
    <source>
        <dbReference type="SAM" id="Phobius"/>
    </source>
</evidence>
<reference evidence="2 3" key="1">
    <citation type="submission" date="2023-07" db="EMBL/GenBank/DDBJ databases">
        <title>Genomic Encyclopedia of Type Strains, Phase IV (KMG-IV): sequencing the most valuable type-strain genomes for metagenomic binning, comparative biology and taxonomic classification.</title>
        <authorList>
            <person name="Goeker M."/>
        </authorList>
    </citation>
    <scope>NUCLEOTIDE SEQUENCE [LARGE SCALE GENOMIC DNA]</scope>
    <source>
        <strain evidence="2 3">DSM 9768</strain>
    </source>
</reference>